<comment type="similarity">
    <text evidence="2">Belongs to the plant rapid alkalinization factor (RALF) family.</text>
</comment>
<dbReference type="EMBL" id="LK032595">
    <property type="protein sequence ID" value="CDY44580.1"/>
    <property type="molecule type" value="Genomic_DNA"/>
</dbReference>
<comment type="subcellular location">
    <subcellularLocation>
        <location evidence="1">Secreted</location>
    </subcellularLocation>
</comment>
<evidence type="ECO:0000256" key="1">
    <source>
        <dbReference type="ARBA" id="ARBA00004613"/>
    </source>
</evidence>
<dbReference type="PANTHER" id="PTHR34270:SF5">
    <property type="entry name" value="PROTEIN RALF-LIKE 10-RELATED"/>
    <property type="match status" value="1"/>
</dbReference>
<keyword evidence="3" id="KW-0964">Secreted</keyword>
<evidence type="ECO:0000256" key="6">
    <source>
        <dbReference type="ARBA" id="ARBA00023157"/>
    </source>
</evidence>
<feature type="signal peptide" evidence="8">
    <location>
        <begin position="1"/>
        <end position="22"/>
    </location>
</feature>
<evidence type="ECO:0000256" key="5">
    <source>
        <dbReference type="ARBA" id="ARBA00022729"/>
    </source>
</evidence>
<dbReference type="PaxDb" id="3708-A0A078EI52"/>
<comment type="function">
    <text evidence="7">Cell signaling peptide that may regulate plant stress, growth, and development. Mediates a rapid alkalinization of extracellular space by mediating a transient increase in the cytoplasmic Ca(2+) concentration leading to a calcium-dependent signaling events through a cell surface receptor and a concomitant activation of some intracellular mitogen-activated protein kinases.</text>
</comment>
<protein>
    <submittedName>
        <fullName evidence="9">(rape) hypothetical protein</fullName>
    </submittedName>
    <submittedName>
        <fullName evidence="10">BnaA04g10100D protein</fullName>
    </submittedName>
</protein>
<evidence type="ECO:0000256" key="2">
    <source>
        <dbReference type="ARBA" id="ARBA00009178"/>
    </source>
</evidence>
<dbReference type="STRING" id="3708.A0A078EI52"/>
<evidence type="ECO:0000256" key="4">
    <source>
        <dbReference type="ARBA" id="ARBA00022702"/>
    </source>
</evidence>
<dbReference type="PANTHER" id="PTHR34270">
    <property type="entry name" value="PROTEIN RALF-LIKE 15-RELATED"/>
    <property type="match status" value="1"/>
</dbReference>
<proteinExistence type="inferred from homology"/>
<keyword evidence="11" id="KW-1185">Reference proteome</keyword>
<dbReference type="Pfam" id="PF05498">
    <property type="entry name" value="RALF"/>
    <property type="match status" value="1"/>
</dbReference>
<dbReference type="GO" id="GO:0005576">
    <property type="term" value="C:extracellular region"/>
    <property type="evidence" value="ECO:0007669"/>
    <property type="project" value="UniProtKB-SubCell"/>
</dbReference>
<reference evidence="9" key="3">
    <citation type="submission" date="2021-01" db="EMBL/GenBank/DDBJ databases">
        <authorList>
            <consortium name="Genoscope - CEA"/>
            <person name="William W."/>
        </authorList>
    </citation>
    <scope>NUCLEOTIDE SEQUENCE</scope>
</reference>
<evidence type="ECO:0000313" key="10">
    <source>
        <dbReference type="EMBL" id="CDY44580.1"/>
    </source>
</evidence>
<name>A0A078EI52_BRANA</name>
<keyword evidence="5 8" id="KW-0732">Signal</keyword>
<evidence type="ECO:0000313" key="11">
    <source>
        <dbReference type="Proteomes" id="UP000028999"/>
    </source>
</evidence>
<organism evidence="10 11">
    <name type="scientific">Brassica napus</name>
    <name type="common">Rape</name>
    <dbReference type="NCBI Taxonomy" id="3708"/>
    <lineage>
        <taxon>Eukaryota</taxon>
        <taxon>Viridiplantae</taxon>
        <taxon>Streptophyta</taxon>
        <taxon>Embryophyta</taxon>
        <taxon>Tracheophyta</taxon>
        <taxon>Spermatophyta</taxon>
        <taxon>Magnoliopsida</taxon>
        <taxon>eudicotyledons</taxon>
        <taxon>Gunneridae</taxon>
        <taxon>Pentapetalae</taxon>
        <taxon>rosids</taxon>
        <taxon>malvids</taxon>
        <taxon>Brassicales</taxon>
        <taxon>Brassicaceae</taxon>
        <taxon>Brassiceae</taxon>
        <taxon>Brassica</taxon>
    </lineage>
</organism>
<dbReference type="Gramene" id="CDY00822">
    <property type="protein sequence ID" value="CDY00822"/>
    <property type="gene ID" value="GSBRNA2T00110742001"/>
</dbReference>
<feature type="chain" id="PRO_5040561999" evidence="8">
    <location>
        <begin position="23"/>
        <end position="74"/>
    </location>
</feature>
<dbReference type="GO" id="GO:0040008">
    <property type="term" value="P:regulation of growth"/>
    <property type="evidence" value="ECO:0007669"/>
    <property type="project" value="UniProtKB-ARBA"/>
</dbReference>
<reference evidence="10 11" key="1">
    <citation type="journal article" date="2014" name="Science">
        <title>Plant genetics. Early allopolyploid evolution in the post-Neolithic Brassica napus oilseed genome.</title>
        <authorList>
            <person name="Chalhoub B."/>
            <person name="Denoeud F."/>
            <person name="Liu S."/>
            <person name="Parkin I.A."/>
            <person name="Tang H."/>
            <person name="Wang X."/>
            <person name="Chiquet J."/>
            <person name="Belcram H."/>
            <person name="Tong C."/>
            <person name="Samans B."/>
            <person name="Correa M."/>
            <person name="Da Silva C."/>
            <person name="Just J."/>
            <person name="Falentin C."/>
            <person name="Koh C.S."/>
            <person name="Le Clainche I."/>
            <person name="Bernard M."/>
            <person name="Bento P."/>
            <person name="Noel B."/>
            <person name="Labadie K."/>
            <person name="Alberti A."/>
            <person name="Charles M."/>
            <person name="Arnaud D."/>
            <person name="Guo H."/>
            <person name="Daviaud C."/>
            <person name="Alamery S."/>
            <person name="Jabbari K."/>
            <person name="Zhao M."/>
            <person name="Edger P.P."/>
            <person name="Chelaifa H."/>
            <person name="Tack D."/>
            <person name="Lassalle G."/>
            <person name="Mestiri I."/>
            <person name="Schnel N."/>
            <person name="Le Paslier M.C."/>
            <person name="Fan G."/>
            <person name="Renault V."/>
            <person name="Bayer P.E."/>
            <person name="Golicz A.A."/>
            <person name="Manoli S."/>
            <person name="Lee T.H."/>
            <person name="Thi V.H."/>
            <person name="Chalabi S."/>
            <person name="Hu Q."/>
            <person name="Fan C."/>
            <person name="Tollenaere R."/>
            <person name="Lu Y."/>
            <person name="Battail C."/>
            <person name="Shen J."/>
            <person name="Sidebottom C.H."/>
            <person name="Wang X."/>
            <person name="Canaguier A."/>
            <person name="Chauveau A."/>
            <person name="Berard A."/>
            <person name="Deniot G."/>
            <person name="Guan M."/>
            <person name="Liu Z."/>
            <person name="Sun F."/>
            <person name="Lim Y.P."/>
            <person name="Lyons E."/>
            <person name="Town C.D."/>
            <person name="Bancroft I."/>
            <person name="Wang X."/>
            <person name="Meng J."/>
            <person name="Ma J."/>
            <person name="Pires J.C."/>
            <person name="King G.J."/>
            <person name="Brunel D."/>
            <person name="Delourme R."/>
            <person name="Renard M."/>
            <person name="Aury J.M."/>
            <person name="Adams K.L."/>
            <person name="Batley J."/>
            <person name="Snowdon R.J."/>
            <person name="Tost J."/>
            <person name="Edwards D."/>
            <person name="Zhou Y."/>
            <person name="Hua W."/>
            <person name="Sharpe A.G."/>
            <person name="Paterson A.H."/>
            <person name="Guan C."/>
            <person name="Wincker P."/>
        </authorList>
    </citation>
    <scope>NUCLEOTIDE SEQUENCE [LARGE SCALE GENOMIC DNA]</scope>
    <source>
        <strain evidence="11">cv. Darmor-bzh</strain>
    </source>
</reference>
<evidence type="ECO:0000256" key="8">
    <source>
        <dbReference type="SAM" id="SignalP"/>
    </source>
</evidence>
<sequence>MKACVILMLVICAAVIVEQSEAKKDKIYLSPHIFDPCHGPNPPAGCHPPHDGPPVPANKYTRGCLKIHRCRGGG</sequence>
<evidence type="ECO:0000313" key="9">
    <source>
        <dbReference type="EMBL" id="CAF1960868.1"/>
    </source>
</evidence>
<dbReference type="InterPro" id="IPR008801">
    <property type="entry name" value="RALF"/>
</dbReference>
<dbReference type="Gramene" id="CDY44580">
    <property type="protein sequence ID" value="CDY44580"/>
    <property type="gene ID" value="GSBRNA2T00080501001"/>
</dbReference>
<dbReference type="Proteomes" id="UP000028999">
    <property type="component" value="Unassembled WGS sequence"/>
</dbReference>
<dbReference type="OMA" id="CFALINM"/>
<reference evidence="10" key="2">
    <citation type="submission" date="2014-06" db="EMBL/GenBank/DDBJ databases">
        <authorList>
            <person name="Genoscope - CEA"/>
        </authorList>
    </citation>
    <scope>NUCLEOTIDE SEQUENCE</scope>
</reference>
<keyword evidence="6" id="KW-1015">Disulfide bond</keyword>
<dbReference type="AlphaFoldDB" id="A0A078EI52"/>
<dbReference type="EMBL" id="HG994371">
    <property type="protein sequence ID" value="CAF1960868.1"/>
    <property type="molecule type" value="Genomic_DNA"/>
</dbReference>
<dbReference type="OrthoDB" id="1044402at2759"/>
<dbReference type="GO" id="GO:0005179">
    <property type="term" value="F:hormone activity"/>
    <property type="evidence" value="ECO:0007669"/>
    <property type="project" value="UniProtKB-KW"/>
</dbReference>
<keyword evidence="4" id="KW-0372">Hormone</keyword>
<accession>A0A078EI52</accession>
<evidence type="ECO:0000256" key="7">
    <source>
        <dbReference type="ARBA" id="ARBA00037228"/>
    </source>
</evidence>
<gene>
    <name evidence="10" type="primary">BnaA04g10100D</name>
    <name evidence="9" type="ORF">DARMORV10_C07P10750.1</name>
    <name evidence="10" type="ORF">GSBRNA2T00080501001</name>
</gene>
<evidence type="ECO:0000256" key="3">
    <source>
        <dbReference type="ARBA" id="ARBA00022525"/>
    </source>
</evidence>
<dbReference type="Proteomes" id="UP001295469">
    <property type="component" value="Chromosome C07"/>
</dbReference>